<dbReference type="RefSeq" id="WP_294568408.1">
    <property type="nucleotide sequence ID" value="NZ_CADCTE010000128.1"/>
</dbReference>
<keyword evidence="2" id="KW-0812">Transmembrane</keyword>
<dbReference type="AlphaFoldDB" id="A0A6J4ILM1"/>
<protein>
    <recommendedName>
        <fullName evidence="4">DUF4190 domain-containing protein</fullName>
    </recommendedName>
</protein>
<sequence length="87" mass="9156">MSQHQSEQNFAVTNPAQSNEGEKAARTSLILGIIGLFVLGIVLGPLAIVQAKKAERLGTKATAGMVLGWIAAVLSVVGTIFYISTMR</sequence>
<organism evidence="3">
    <name type="scientific">uncultured Arthrobacter sp</name>
    <dbReference type="NCBI Taxonomy" id="114050"/>
    <lineage>
        <taxon>Bacteria</taxon>
        <taxon>Bacillati</taxon>
        <taxon>Actinomycetota</taxon>
        <taxon>Actinomycetes</taxon>
        <taxon>Micrococcales</taxon>
        <taxon>Micrococcaceae</taxon>
        <taxon>Arthrobacter</taxon>
        <taxon>environmental samples</taxon>
    </lineage>
</organism>
<keyword evidence="2" id="KW-0472">Membrane</keyword>
<evidence type="ECO:0008006" key="4">
    <source>
        <dbReference type="Google" id="ProtNLM"/>
    </source>
</evidence>
<evidence type="ECO:0000256" key="2">
    <source>
        <dbReference type="SAM" id="Phobius"/>
    </source>
</evidence>
<name>A0A6J4ILM1_9MICC</name>
<accession>A0A6J4ILM1</accession>
<reference evidence="3" key="1">
    <citation type="submission" date="2020-02" db="EMBL/GenBank/DDBJ databases">
        <authorList>
            <person name="Meier V. D."/>
        </authorList>
    </citation>
    <scope>NUCLEOTIDE SEQUENCE</scope>
    <source>
        <strain evidence="3">AVDCRST_MAG83</strain>
    </source>
</reference>
<dbReference type="PANTHER" id="PTHR40040">
    <property type="entry name" value="SMALL HYDROPHOBIC PROTEIN-RELATED"/>
    <property type="match status" value="1"/>
</dbReference>
<feature type="transmembrane region" description="Helical" evidence="2">
    <location>
        <begin position="29"/>
        <end position="49"/>
    </location>
</feature>
<evidence type="ECO:0000256" key="1">
    <source>
        <dbReference type="SAM" id="MobiDB-lite"/>
    </source>
</evidence>
<gene>
    <name evidence="3" type="ORF">AVDCRST_MAG83-2306</name>
</gene>
<proteinExistence type="predicted"/>
<feature type="compositionally biased region" description="Polar residues" evidence="1">
    <location>
        <begin position="1"/>
        <end position="19"/>
    </location>
</feature>
<dbReference type="EMBL" id="CADCTE010000128">
    <property type="protein sequence ID" value="CAA9253306.1"/>
    <property type="molecule type" value="Genomic_DNA"/>
</dbReference>
<dbReference type="InterPro" id="IPR055338">
    <property type="entry name" value="YqfX-like"/>
</dbReference>
<evidence type="ECO:0000313" key="3">
    <source>
        <dbReference type="EMBL" id="CAA9253306.1"/>
    </source>
</evidence>
<keyword evidence="2" id="KW-1133">Transmembrane helix</keyword>
<feature type="region of interest" description="Disordered" evidence="1">
    <location>
        <begin position="1"/>
        <end position="21"/>
    </location>
</feature>
<dbReference type="PANTHER" id="PTHR40040:SF1">
    <property type="entry name" value="MEMBRANE PROTEIN"/>
    <property type="match status" value="1"/>
</dbReference>
<feature type="transmembrane region" description="Helical" evidence="2">
    <location>
        <begin position="61"/>
        <end position="83"/>
    </location>
</feature>